<evidence type="ECO:0000259" key="4">
    <source>
        <dbReference type="PROSITE" id="PS50887"/>
    </source>
</evidence>
<dbReference type="EMBL" id="JTJC03000017">
    <property type="protein sequence ID" value="NHC38213.1"/>
    <property type="molecule type" value="Genomic_DNA"/>
</dbReference>
<dbReference type="Pfam" id="PF00990">
    <property type="entry name" value="GGDEF"/>
    <property type="match status" value="1"/>
</dbReference>
<comment type="caution">
    <text evidence="5">The sequence shown here is derived from an EMBL/GenBank/DDBJ whole genome shotgun (WGS) entry which is preliminary data.</text>
</comment>
<dbReference type="OrthoDB" id="9812260at2"/>
<dbReference type="InterPro" id="IPR007891">
    <property type="entry name" value="CHASE3"/>
</dbReference>
<dbReference type="InterPro" id="IPR003018">
    <property type="entry name" value="GAF"/>
</dbReference>
<keyword evidence="1" id="KW-0812">Transmembrane</keyword>
<dbReference type="GO" id="GO:0043709">
    <property type="term" value="P:cell adhesion involved in single-species biofilm formation"/>
    <property type="evidence" value="ECO:0007669"/>
    <property type="project" value="TreeGrafter"/>
</dbReference>
<feature type="transmembrane region" description="Helical" evidence="1">
    <location>
        <begin position="381"/>
        <end position="401"/>
    </location>
</feature>
<keyword evidence="6" id="KW-1185">Reference proteome</keyword>
<dbReference type="Gene3D" id="3.30.450.40">
    <property type="match status" value="2"/>
</dbReference>
<dbReference type="InterPro" id="IPR000014">
    <property type="entry name" value="PAS"/>
</dbReference>
<evidence type="ECO:0000259" key="3">
    <source>
        <dbReference type="PROSITE" id="PS50113"/>
    </source>
</evidence>
<dbReference type="NCBIfam" id="TIGR00254">
    <property type="entry name" value="GGDEF"/>
    <property type="match status" value="1"/>
</dbReference>
<dbReference type="InterPro" id="IPR035965">
    <property type="entry name" value="PAS-like_dom_sf"/>
</dbReference>
<dbReference type="SUPFAM" id="SSF55781">
    <property type="entry name" value="GAF domain-like"/>
    <property type="match status" value="2"/>
</dbReference>
<dbReference type="GO" id="GO:0005886">
    <property type="term" value="C:plasma membrane"/>
    <property type="evidence" value="ECO:0007669"/>
    <property type="project" value="TreeGrafter"/>
</dbReference>
<dbReference type="SUPFAM" id="SSF55785">
    <property type="entry name" value="PYP-like sensor domain (PAS domain)"/>
    <property type="match status" value="2"/>
</dbReference>
<feature type="domain" description="PAS" evidence="2">
    <location>
        <begin position="419"/>
        <end position="464"/>
    </location>
</feature>
<dbReference type="CDD" id="cd01949">
    <property type="entry name" value="GGDEF"/>
    <property type="match status" value="1"/>
</dbReference>
<dbReference type="SMART" id="SM00086">
    <property type="entry name" value="PAC"/>
    <property type="match status" value="2"/>
</dbReference>
<keyword evidence="1" id="KW-1133">Transmembrane helix</keyword>
<dbReference type="InterPro" id="IPR050469">
    <property type="entry name" value="Diguanylate_Cyclase"/>
</dbReference>
<dbReference type="SUPFAM" id="SSF55073">
    <property type="entry name" value="Nucleotide cyclase"/>
    <property type="match status" value="1"/>
</dbReference>
<dbReference type="Pfam" id="PF08448">
    <property type="entry name" value="PAS_4"/>
    <property type="match status" value="2"/>
</dbReference>
<dbReference type="InterPro" id="IPR000160">
    <property type="entry name" value="GGDEF_dom"/>
</dbReference>
<dbReference type="InterPro" id="IPR029016">
    <property type="entry name" value="GAF-like_dom_sf"/>
</dbReference>
<reference evidence="5 6" key="1">
    <citation type="journal article" date="2015" name="Genome Announc.">
        <title>Draft Genome Sequence of the Terrestrial Cyanobacterium Scytonema millei VB511283, Isolated from Eastern India.</title>
        <authorList>
            <person name="Sen D."/>
            <person name="Chandrababunaidu M.M."/>
            <person name="Singh D."/>
            <person name="Sanghi N."/>
            <person name="Ghorai A."/>
            <person name="Mishra G.P."/>
            <person name="Madduluri M."/>
            <person name="Adhikary S.P."/>
            <person name="Tripathy S."/>
        </authorList>
    </citation>
    <scope>NUCLEOTIDE SEQUENCE [LARGE SCALE GENOMIC DNA]</scope>
    <source>
        <strain evidence="5 6">VB511283</strain>
    </source>
</reference>
<dbReference type="SMART" id="SM00267">
    <property type="entry name" value="GGDEF"/>
    <property type="match status" value="1"/>
</dbReference>
<proteinExistence type="predicted"/>
<dbReference type="NCBIfam" id="TIGR00229">
    <property type="entry name" value="sensory_box"/>
    <property type="match status" value="2"/>
</dbReference>
<dbReference type="AlphaFoldDB" id="A0A9X5EBK4"/>
<protein>
    <submittedName>
        <fullName evidence="5">Diguanylate cyclase</fullName>
    </submittedName>
</protein>
<dbReference type="InterPro" id="IPR043128">
    <property type="entry name" value="Rev_trsase/Diguanyl_cyclase"/>
</dbReference>
<dbReference type="InterPro" id="IPR000700">
    <property type="entry name" value="PAS-assoc_C"/>
</dbReference>
<dbReference type="InterPro" id="IPR001610">
    <property type="entry name" value="PAC"/>
</dbReference>
<accession>A0A9X5EBK4</accession>
<dbReference type="Pfam" id="PF05227">
    <property type="entry name" value="CHASE3"/>
    <property type="match status" value="1"/>
</dbReference>
<dbReference type="GO" id="GO:1902201">
    <property type="term" value="P:negative regulation of bacterial-type flagellum-dependent cell motility"/>
    <property type="evidence" value="ECO:0007669"/>
    <property type="project" value="TreeGrafter"/>
</dbReference>
<dbReference type="Pfam" id="PF13185">
    <property type="entry name" value="GAF_2"/>
    <property type="match status" value="1"/>
</dbReference>
<feature type="transmembrane region" description="Helical" evidence="1">
    <location>
        <begin position="203"/>
        <end position="224"/>
    </location>
</feature>
<dbReference type="RefSeq" id="WP_052289775.1">
    <property type="nucleotide sequence ID" value="NZ_JTJC03000017.1"/>
</dbReference>
<evidence type="ECO:0000313" key="5">
    <source>
        <dbReference type="EMBL" id="NHC38213.1"/>
    </source>
</evidence>
<dbReference type="CDD" id="cd00130">
    <property type="entry name" value="PAS"/>
    <property type="match status" value="2"/>
</dbReference>
<gene>
    <name evidence="5" type="ORF">QH73_0026930</name>
</gene>
<dbReference type="PROSITE" id="PS50112">
    <property type="entry name" value="PAS"/>
    <property type="match status" value="2"/>
</dbReference>
<dbReference type="InterPro" id="IPR013656">
    <property type="entry name" value="PAS_4"/>
</dbReference>
<keyword evidence="1" id="KW-0472">Membrane</keyword>
<dbReference type="PROSITE" id="PS50887">
    <property type="entry name" value="GGDEF"/>
    <property type="match status" value="1"/>
</dbReference>
<name>A0A9X5EBK4_9CYAN</name>
<sequence>MITAAHQRLNASAEKLSKTKSFIGNSTLLEDEAARLTALYQCQILDTPPEPEFDEIVQLAALICGVPIASISFIDLDRQWFKACFGWQIESLSRDLALCKRALQQKEVFIVSDASTDSQLATHPLVCSQPYIRFHASVPLVVAEGYAIGSLCAIDRTARELDLQQIEALQSLGRQVVKLLEQRSDRFSSTPTVNRQHSSNKRFFTRMALGLGLASATLIGVGAVSHHTLTSLGRNNDKQIQHYRVLEDLKDIHTSMQKATIAKHRYIATGQPSYLEPYYDAARDIQIKVIHLQQETRNNPHQQRRLSTLQPLIEQKITEIEQATFLRKTKGATAASQTTLLEQSKHLTDKIEAIVQEMESTEYALLQKQSQVEFTRTRQSMFAFAAAICLNMLLLTGVYGFTDREMRERQQVTEAIAQERDFSEAVLNTAGALVVVLDPQGKILRCNRTCEEMTARTATEVTGKFFWELFSLPGEAELPKTHWENLLASQSASQYEGYCLNRDGNTRRIAWTNTIMRDRQGLVEYAIACGIDVTAHSTAEESLRHSEQHLRNIINSLFSFVAVLSADGTLIEANQALLDAADLQPKDVLGKSLIQTYWWSYSPTVQAELRSAIDRVSQGERVRYEGEAKVGDDRFITIDFAFTPMYDASGKISYIIASGTDVTERKQAEAERVQANEQLSNWVNELKQRNHEITYLSYTVDVLQACLTLEEACTTLAQLVQSLFPQASGGIFLNRNTKSLLEPVATWGVPLLANQQAFNPDDCWALRLGKPHWVDDADDGLLCKHVHHSLPAESLCVPLMAHRETFGVLYLGSLEKGVLSPAKRQLAIGVAEHIAPTLANLKLRETLKNQSIRDSLTGLFNRRYMEEALEREMLRCDRKQQPLSIIMLDVDYFKRINDTLGHDAGDAVLRELGRCLQSYVRGSDIACRYGGEEFILILPEASLGVTQLRAEQIRAAVKQLHVESFGQPIGAITLSLGVASFPKHGLEGEAILKAADTALYRAKQEGRDRAIVA</sequence>
<dbReference type="Gene3D" id="3.30.450.20">
    <property type="entry name" value="PAS domain"/>
    <property type="match status" value="2"/>
</dbReference>
<feature type="domain" description="PAC" evidence="3">
    <location>
        <begin position="618"/>
        <end position="674"/>
    </location>
</feature>
<feature type="domain" description="PAC" evidence="3">
    <location>
        <begin position="493"/>
        <end position="545"/>
    </location>
</feature>
<dbReference type="SMART" id="SM00091">
    <property type="entry name" value="PAS"/>
    <property type="match status" value="2"/>
</dbReference>
<dbReference type="Gene3D" id="3.30.70.270">
    <property type="match status" value="1"/>
</dbReference>
<feature type="domain" description="GGDEF" evidence="4">
    <location>
        <begin position="881"/>
        <end position="1013"/>
    </location>
</feature>
<dbReference type="PANTHER" id="PTHR45138:SF9">
    <property type="entry name" value="DIGUANYLATE CYCLASE DGCM-RELATED"/>
    <property type="match status" value="1"/>
</dbReference>
<organism evidence="5 6">
    <name type="scientific">Scytonema millei VB511283</name>
    <dbReference type="NCBI Taxonomy" id="1245923"/>
    <lineage>
        <taxon>Bacteria</taxon>
        <taxon>Bacillati</taxon>
        <taxon>Cyanobacteriota</taxon>
        <taxon>Cyanophyceae</taxon>
        <taxon>Nostocales</taxon>
        <taxon>Scytonemataceae</taxon>
        <taxon>Scytonema</taxon>
    </lineage>
</organism>
<dbReference type="SMART" id="SM00065">
    <property type="entry name" value="GAF"/>
    <property type="match status" value="2"/>
</dbReference>
<evidence type="ECO:0000259" key="2">
    <source>
        <dbReference type="PROSITE" id="PS50112"/>
    </source>
</evidence>
<dbReference type="FunFam" id="3.30.70.270:FF:000001">
    <property type="entry name" value="Diguanylate cyclase domain protein"/>
    <property type="match status" value="1"/>
</dbReference>
<dbReference type="Pfam" id="PF01590">
    <property type="entry name" value="GAF"/>
    <property type="match status" value="1"/>
</dbReference>
<dbReference type="PROSITE" id="PS50113">
    <property type="entry name" value="PAC"/>
    <property type="match status" value="2"/>
</dbReference>
<dbReference type="CDD" id="cd19410">
    <property type="entry name" value="HK9-like_sensor"/>
    <property type="match status" value="1"/>
</dbReference>
<evidence type="ECO:0000313" key="6">
    <source>
        <dbReference type="Proteomes" id="UP000031532"/>
    </source>
</evidence>
<dbReference type="Proteomes" id="UP000031532">
    <property type="component" value="Unassembled WGS sequence"/>
</dbReference>
<dbReference type="PANTHER" id="PTHR45138">
    <property type="entry name" value="REGULATORY COMPONENTS OF SENSORY TRANSDUCTION SYSTEM"/>
    <property type="match status" value="1"/>
</dbReference>
<feature type="domain" description="PAS" evidence="2">
    <location>
        <begin position="546"/>
        <end position="620"/>
    </location>
</feature>
<dbReference type="InterPro" id="IPR029787">
    <property type="entry name" value="Nucleotide_cyclase"/>
</dbReference>
<evidence type="ECO:0000256" key="1">
    <source>
        <dbReference type="SAM" id="Phobius"/>
    </source>
</evidence>
<dbReference type="GO" id="GO:0052621">
    <property type="term" value="F:diguanylate cyclase activity"/>
    <property type="evidence" value="ECO:0007669"/>
    <property type="project" value="TreeGrafter"/>
</dbReference>